<dbReference type="OrthoDB" id="3244185at2759"/>
<dbReference type="AlphaFoldDB" id="A0A0C3CQ53"/>
<sequence>LTYVHWFCSLQQFDHTLHMFWLSRSSHQNGPFAEVIPVNHILRPCHLVPQWPRRMDAGFNMDEFLLNRYIDFNLFESLDGVHVL</sequence>
<accession>A0A0C3CQ53</accession>
<protein>
    <submittedName>
        <fullName evidence="1">Uncharacterized protein</fullName>
    </submittedName>
</protein>
<feature type="non-terminal residue" evidence="1">
    <location>
        <position position="1"/>
    </location>
</feature>
<dbReference type="InParanoid" id="A0A0C3CQ53"/>
<proteinExistence type="predicted"/>
<reference evidence="2" key="2">
    <citation type="submission" date="2015-01" db="EMBL/GenBank/DDBJ databases">
        <title>Evolutionary Origins and Diversification of the Mycorrhizal Mutualists.</title>
        <authorList>
            <consortium name="DOE Joint Genome Institute"/>
            <consortium name="Mycorrhizal Genomics Consortium"/>
            <person name="Kohler A."/>
            <person name="Kuo A."/>
            <person name="Nagy L.G."/>
            <person name="Floudas D."/>
            <person name="Copeland A."/>
            <person name="Barry K.W."/>
            <person name="Cichocki N."/>
            <person name="Veneault-Fourrey C."/>
            <person name="LaButti K."/>
            <person name="Lindquist E.A."/>
            <person name="Lipzen A."/>
            <person name="Lundell T."/>
            <person name="Morin E."/>
            <person name="Murat C."/>
            <person name="Riley R."/>
            <person name="Ohm R."/>
            <person name="Sun H."/>
            <person name="Tunlid A."/>
            <person name="Henrissat B."/>
            <person name="Grigoriev I.V."/>
            <person name="Hibbett D.S."/>
            <person name="Martin F."/>
        </authorList>
    </citation>
    <scope>NUCLEOTIDE SEQUENCE [LARGE SCALE GENOMIC DNA]</scope>
    <source>
        <strain evidence="2">Foug A</strain>
    </source>
</reference>
<gene>
    <name evidence="1" type="ORF">SCLCIDRAFT_144854</name>
</gene>
<dbReference type="EMBL" id="KN822350">
    <property type="protein sequence ID" value="KIM50690.1"/>
    <property type="molecule type" value="Genomic_DNA"/>
</dbReference>
<organism evidence="1 2">
    <name type="scientific">Scleroderma citrinum Foug A</name>
    <dbReference type="NCBI Taxonomy" id="1036808"/>
    <lineage>
        <taxon>Eukaryota</taxon>
        <taxon>Fungi</taxon>
        <taxon>Dikarya</taxon>
        <taxon>Basidiomycota</taxon>
        <taxon>Agaricomycotina</taxon>
        <taxon>Agaricomycetes</taxon>
        <taxon>Agaricomycetidae</taxon>
        <taxon>Boletales</taxon>
        <taxon>Sclerodermatineae</taxon>
        <taxon>Sclerodermataceae</taxon>
        <taxon>Scleroderma</taxon>
    </lineage>
</organism>
<keyword evidence="2" id="KW-1185">Reference proteome</keyword>
<dbReference type="Proteomes" id="UP000053989">
    <property type="component" value="Unassembled WGS sequence"/>
</dbReference>
<evidence type="ECO:0000313" key="2">
    <source>
        <dbReference type="Proteomes" id="UP000053989"/>
    </source>
</evidence>
<name>A0A0C3CQ53_9AGAM</name>
<dbReference type="HOGENOM" id="CLU_155374_0_1_1"/>
<reference evidence="1 2" key="1">
    <citation type="submission" date="2014-04" db="EMBL/GenBank/DDBJ databases">
        <authorList>
            <consortium name="DOE Joint Genome Institute"/>
            <person name="Kuo A."/>
            <person name="Kohler A."/>
            <person name="Nagy L.G."/>
            <person name="Floudas D."/>
            <person name="Copeland A."/>
            <person name="Barry K.W."/>
            <person name="Cichocki N."/>
            <person name="Veneault-Fourrey C."/>
            <person name="LaButti K."/>
            <person name="Lindquist E.A."/>
            <person name="Lipzen A."/>
            <person name="Lundell T."/>
            <person name="Morin E."/>
            <person name="Murat C."/>
            <person name="Sun H."/>
            <person name="Tunlid A."/>
            <person name="Henrissat B."/>
            <person name="Grigoriev I.V."/>
            <person name="Hibbett D.S."/>
            <person name="Martin F."/>
            <person name="Nordberg H.P."/>
            <person name="Cantor M.N."/>
            <person name="Hua S.X."/>
        </authorList>
    </citation>
    <scope>NUCLEOTIDE SEQUENCE [LARGE SCALE GENOMIC DNA]</scope>
    <source>
        <strain evidence="1 2">Foug A</strain>
    </source>
</reference>
<evidence type="ECO:0000313" key="1">
    <source>
        <dbReference type="EMBL" id="KIM50690.1"/>
    </source>
</evidence>